<dbReference type="PIRSF" id="PIRSF037489">
    <property type="entry name" value="UCP037489_NIF3_YqfO"/>
    <property type="match status" value="1"/>
</dbReference>
<evidence type="ECO:0000256" key="5">
    <source>
        <dbReference type="PIRNR" id="PIRNR037489"/>
    </source>
</evidence>
<evidence type="ECO:0000256" key="1">
    <source>
        <dbReference type="ARBA" id="ARBA00006964"/>
    </source>
</evidence>
<dbReference type="InterPro" id="IPR002678">
    <property type="entry name" value="DUF34/NIF3"/>
</dbReference>
<feature type="binding site" evidence="6">
    <location>
        <position position="346"/>
    </location>
    <ligand>
        <name>a divalent metal cation</name>
        <dbReference type="ChEBI" id="CHEBI:60240"/>
        <label>1</label>
    </ligand>
</feature>
<reference evidence="7" key="1">
    <citation type="submission" date="2021-11" db="EMBL/GenBank/DDBJ databases">
        <title>Streptomyces corallinus and Kineosporia corallina sp. nov., two new coral-derived marine actinobacteria.</title>
        <authorList>
            <person name="Buangrab K."/>
            <person name="Sutthacheep M."/>
            <person name="Yeemin T."/>
            <person name="Harunari E."/>
            <person name="Igarashi Y."/>
            <person name="Sripreechasak P."/>
            <person name="Kanchanasin P."/>
            <person name="Tanasupawat S."/>
            <person name="Phongsopitanun W."/>
        </authorList>
    </citation>
    <scope>NUCLEOTIDE SEQUENCE</scope>
    <source>
        <strain evidence="7">JCM 31032</strain>
    </source>
</reference>
<dbReference type="Gene3D" id="3.40.1390.30">
    <property type="entry name" value="NIF3 (NGG1p interacting factor 3)-like"/>
    <property type="match status" value="1"/>
</dbReference>
<feature type="binding site" evidence="6">
    <location>
        <position position="342"/>
    </location>
    <ligand>
        <name>a divalent metal cation</name>
        <dbReference type="ChEBI" id="CHEBI:60240"/>
        <label>1</label>
    </ligand>
</feature>
<feature type="binding site" evidence="6">
    <location>
        <position position="72"/>
    </location>
    <ligand>
        <name>a divalent metal cation</name>
        <dbReference type="ChEBI" id="CHEBI:60240"/>
        <label>1</label>
    </ligand>
</feature>
<dbReference type="SUPFAM" id="SSF102705">
    <property type="entry name" value="NIF3 (NGG1p interacting factor 3)-like"/>
    <property type="match status" value="1"/>
</dbReference>
<keyword evidence="8" id="KW-1185">Reference proteome</keyword>
<organism evidence="7 8">
    <name type="scientific">Kineosporia babensis</name>
    <dbReference type="NCBI Taxonomy" id="499548"/>
    <lineage>
        <taxon>Bacteria</taxon>
        <taxon>Bacillati</taxon>
        <taxon>Actinomycetota</taxon>
        <taxon>Actinomycetes</taxon>
        <taxon>Kineosporiales</taxon>
        <taxon>Kineosporiaceae</taxon>
        <taxon>Kineosporia</taxon>
    </lineage>
</organism>
<proteinExistence type="inferred from homology"/>
<accession>A0A9X1STC0</accession>
<dbReference type="Gene3D" id="3.30.70.120">
    <property type="match status" value="1"/>
</dbReference>
<sequence>MTTEAASPSLADVIAVLERMYDPAWARDWDAVGLVCGDPDAQVRRILLAIDPAPAVVEEALTWRADLLITHHPLLLRGVHGVPITTPKGKVIHQLIRGGCALYTAHTNADAAAPGVSDALARVLGLTDLVPLSADPADPVDKLVTFVPETAVEKVLDALSAAGAGEIGEYARCAWTAVGTGTFVPGSSATPAIGTPGEREVVEERRIEMVLPRKRRSEALAALRTAHPYEEPAIDLYELSTWSGPRGIGRVGTLEQPTSLREFAMLVAEALPSTSQGVRVAGDPTAEVSRVAVCGGAGDSLFAAVRASQADVYVTADLRHHPASEAREAAGDGAPYLVDVAHWASEWPWLNGVSNRLEGALADSGRAVEVLVSARSTDPWVFRVPSPGGMVR</sequence>
<evidence type="ECO:0000256" key="3">
    <source>
        <dbReference type="ARBA" id="ARBA00022112"/>
    </source>
</evidence>
<feature type="binding site" evidence="6">
    <location>
        <position position="71"/>
    </location>
    <ligand>
        <name>a divalent metal cation</name>
        <dbReference type="ChEBI" id="CHEBI:60240"/>
        <label>1</label>
    </ligand>
</feature>
<dbReference type="AlphaFoldDB" id="A0A9X1STC0"/>
<evidence type="ECO:0000313" key="7">
    <source>
        <dbReference type="EMBL" id="MCD5311622.1"/>
    </source>
</evidence>
<evidence type="ECO:0000256" key="6">
    <source>
        <dbReference type="PIRSR" id="PIRSR602678-1"/>
    </source>
</evidence>
<dbReference type="InterPro" id="IPR015867">
    <property type="entry name" value="N-reg_PII/ATP_PRibTrfase_C"/>
</dbReference>
<gene>
    <name evidence="7" type="ORF">LR394_11975</name>
</gene>
<comment type="similarity">
    <text evidence="1 5">Belongs to the GTP cyclohydrolase I type 2/NIF3 family.</text>
</comment>
<name>A0A9X1STC0_9ACTN</name>
<dbReference type="PANTHER" id="PTHR13799">
    <property type="entry name" value="NGG1 INTERACTING FACTOR 3"/>
    <property type="match status" value="1"/>
</dbReference>
<dbReference type="InterPro" id="IPR036069">
    <property type="entry name" value="DUF34/NIF3_sf"/>
</dbReference>
<evidence type="ECO:0000256" key="4">
    <source>
        <dbReference type="ARBA" id="ARBA00022723"/>
    </source>
</evidence>
<evidence type="ECO:0000256" key="2">
    <source>
        <dbReference type="ARBA" id="ARBA00011643"/>
    </source>
</evidence>
<dbReference type="GO" id="GO:0046872">
    <property type="term" value="F:metal ion binding"/>
    <property type="evidence" value="ECO:0007669"/>
    <property type="project" value="UniProtKB-UniRule"/>
</dbReference>
<dbReference type="NCBIfam" id="TIGR00486">
    <property type="entry name" value="YbgI_SA1388"/>
    <property type="match status" value="1"/>
</dbReference>
<feature type="binding site" evidence="6">
    <location>
        <position position="110"/>
    </location>
    <ligand>
        <name>a divalent metal cation</name>
        <dbReference type="ChEBI" id="CHEBI:60240"/>
        <label>1</label>
    </ligand>
</feature>
<protein>
    <recommendedName>
        <fullName evidence="3 5">GTP cyclohydrolase 1 type 2 homolog</fullName>
    </recommendedName>
</protein>
<comment type="subunit">
    <text evidence="2">Homohexamer.</text>
</comment>
<dbReference type="RefSeq" id="WP_231441005.1">
    <property type="nucleotide sequence ID" value="NZ_JAJOMB010000005.1"/>
</dbReference>
<dbReference type="FunFam" id="3.40.1390.30:FF:000001">
    <property type="entry name" value="GTP cyclohydrolase 1 type 2"/>
    <property type="match status" value="1"/>
</dbReference>
<evidence type="ECO:0000313" key="8">
    <source>
        <dbReference type="Proteomes" id="UP001138997"/>
    </source>
</evidence>
<dbReference type="PANTHER" id="PTHR13799:SF14">
    <property type="entry name" value="GTP CYCLOHYDROLASE 1 TYPE 2 HOMOLOG"/>
    <property type="match status" value="1"/>
</dbReference>
<keyword evidence="4 5" id="KW-0479">Metal-binding</keyword>
<dbReference type="Proteomes" id="UP001138997">
    <property type="component" value="Unassembled WGS sequence"/>
</dbReference>
<dbReference type="InterPro" id="IPR017221">
    <property type="entry name" value="DUF34/NIF3_bac"/>
</dbReference>
<dbReference type="EMBL" id="JAJOMB010000005">
    <property type="protein sequence ID" value="MCD5311622.1"/>
    <property type="molecule type" value="Genomic_DNA"/>
</dbReference>
<dbReference type="Pfam" id="PF01784">
    <property type="entry name" value="DUF34_NIF3"/>
    <property type="match status" value="1"/>
</dbReference>
<dbReference type="GO" id="GO:0005737">
    <property type="term" value="C:cytoplasm"/>
    <property type="evidence" value="ECO:0007669"/>
    <property type="project" value="TreeGrafter"/>
</dbReference>
<comment type="caution">
    <text evidence="7">The sequence shown here is derived from an EMBL/GenBank/DDBJ whole genome shotgun (WGS) entry which is preliminary data.</text>
</comment>